<feature type="compositionally biased region" description="Polar residues" evidence="1">
    <location>
        <begin position="17"/>
        <end position="28"/>
    </location>
</feature>
<proteinExistence type="predicted"/>
<sequence>MNNDGRQQEKSAPANGQYPNEPSPNYQRRQSDQPPREESTLANGQSPNEPAPNYQRRQSDPPPEYQARQQWNLSDHYIPDRTWACPNCDERFAPTIDESTSPPSYVNRREMEAEEKKHRMICAPSDGVWGTKRVGKGWRKLL</sequence>
<dbReference type="EMBL" id="WNWS01000022">
    <property type="protein sequence ID" value="KAE9987067.1"/>
    <property type="molecule type" value="Genomic_DNA"/>
</dbReference>
<feature type="compositionally biased region" description="Basic and acidic residues" evidence="1">
    <location>
        <begin position="29"/>
        <end position="39"/>
    </location>
</feature>
<name>A0A8H3VGG8_VENIN</name>
<protein>
    <submittedName>
        <fullName evidence="2">Uncharacterized protein</fullName>
    </submittedName>
</protein>
<dbReference type="AlphaFoldDB" id="A0A8H3VGG8"/>
<evidence type="ECO:0000313" key="2">
    <source>
        <dbReference type="EMBL" id="KAE9987067.1"/>
    </source>
</evidence>
<organism evidence="2 3">
    <name type="scientific">Venturia inaequalis</name>
    <name type="common">Apple scab fungus</name>
    <dbReference type="NCBI Taxonomy" id="5025"/>
    <lineage>
        <taxon>Eukaryota</taxon>
        <taxon>Fungi</taxon>
        <taxon>Dikarya</taxon>
        <taxon>Ascomycota</taxon>
        <taxon>Pezizomycotina</taxon>
        <taxon>Dothideomycetes</taxon>
        <taxon>Pleosporomycetidae</taxon>
        <taxon>Venturiales</taxon>
        <taxon>Venturiaceae</taxon>
        <taxon>Venturia</taxon>
    </lineage>
</organism>
<comment type="caution">
    <text evidence="2">The sequence shown here is derived from an EMBL/GenBank/DDBJ whole genome shotgun (WGS) entry which is preliminary data.</text>
</comment>
<accession>A0A8H3VGG8</accession>
<evidence type="ECO:0000256" key="1">
    <source>
        <dbReference type="SAM" id="MobiDB-lite"/>
    </source>
</evidence>
<feature type="region of interest" description="Disordered" evidence="1">
    <location>
        <begin position="1"/>
        <end position="73"/>
    </location>
</feature>
<reference evidence="2 3" key="1">
    <citation type="submission" date="2018-12" db="EMBL/GenBank/DDBJ databases">
        <title>Venturia inaequalis Genome Resource.</title>
        <authorList>
            <person name="Lichtner F.J."/>
        </authorList>
    </citation>
    <scope>NUCLEOTIDE SEQUENCE [LARGE SCALE GENOMIC DNA]</scope>
    <source>
        <strain evidence="2 3">120213</strain>
    </source>
</reference>
<feature type="region of interest" description="Disordered" evidence="1">
    <location>
        <begin position="93"/>
        <end position="112"/>
    </location>
</feature>
<dbReference type="Proteomes" id="UP000447873">
    <property type="component" value="Unassembled WGS sequence"/>
</dbReference>
<evidence type="ECO:0000313" key="3">
    <source>
        <dbReference type="Proteomes" id="UP000447873"/>
    </source>
</evidence>
<gene>
    <name evidence="2" type="ORF">EG328_003849</name>
</gene>